<evidence type="ECO:0000313" key="2">
    <source>
        <dbReference type="Proteomes" id="UP001151760"/>
    </source>
</evidence>
<accession>A0ABQ5GKR3</accession>
<reference evidence="1" key="1">
    <citation type="journal article" date="2022" name="Int. J. Mol. Sci.">
        <title>Draft Genome of Tanacetum Coccineum: Genomic Comparison of Closely Related Tanacetum-Family Plants.</title>
        <authorList>
            <person name="Yamashiro T."/>
            <person name="Shiraishi A."/>
            <person name="Nakayama K."/>
            <person name="Satake H."/>
        </authorList>
    </citation>
    <scope>NUCLEOTIDE SEQUENCE</scope>
</reference>
<protein>
    <submittedName>
        <fullName evidence="1">Uncharacterized protein</fullName>
    </submittedName>
</protein>
<dbReference type="EMBL" id="BQNB010018575">
    <property type="protein sequence ID" value="GJT75914.1"/>
    <property type="molecule type" value="Genomic_DNA"/>
</dbReference>
<reference evidence="1" key="2">
    <citation type="submission" date="2022-01" db="EMBL/GenBank/DDBJ databases">
        <authorList>
            <person name="Yamashiro T."/>
            <person name="Shiraishi A."/>
            <person name="Satake H."/>
            <person name="Nakayama K."/>
        </authorList>
    </citation>
    <scope>NUCLEOTIDE SEQUENCE</scope>
</reference>
<evidence type="ECO:0000313" key="1">
    <source>
        <dbReference type="EMBL" id="GJT75914.1"/>
    </source>
</evidence>
<organism evidence="1 2">
    <name type="scientific">Tanacetum coccineum</name>
    <dbReference type="NCBI Taxonomy" id="301880"/>
    <lineage>
        <taxon>Eukaryota</taxon>
        <taxon>Viridiplantae</taxon>
        <taxon>Streptophyta</taxon>
        <taxon>Embryophyta</taxon>
        <taxon>Tracheophyta</taxon>
        <taxon>Spermatophyta</taxon>
        <taxon>Magnoliopsida</taxon>
        <taxon>eudicotyledons</taxon>
        <taxon>Gunneridae</taxon>
        <taxon>Pentapetalae</taxon>
        <taxon>asterids</taxon>
        <taxon>campanulids</taxon>
        <taxon>Asterales</taxon>
        <taxon>Asteraceae</taxon>
        <taxon>Asteroideae</taxon>
        <taxon>Anthemideae</taxon>
        <taxon>Anthemidinae</taxon>
        <taxon>Tanacetum</taxon>
    </lineage>
</organism>
<comment type="caution">
    <text evidence="1">The sequence shown here is derived from an EMBL/GenBank/DDBJ whole genome shotgun (WGS) entry which is preliminary data.</text>
</comment>
<dbReference type="Proteomes" id="UP001151760">
    <property type="component" value="Unassembled WGS sequence"/>
</dbReference>
<name>A0ABQ5GKR3_9ASTR</name>
<sequence>MEVKDRRSWTSTLEILTEDIQCDISYLYVSRMAQEDSNPQAPACLRMHQETSFDSVSAALEVQAATMADAENTNRDTGPRETPVARKCSYKEFIRSPTFSILKVRKAPVGLIAGLN</sequence>
<keyword evidence="2" id="KW-1185">Reference proteome</keyword>
<proteinExistence type="predicted"/>
<gene>
    <name evidence="1" type="ORF">Tco_1042639</name>
</gene>